<dbReference type="GO" id="GO:0018836">
    <property type="term" value="F:alkylmercury lyase activity"/>
    <property type="evidence" value="ECO:0007669"/>
    <property type="project" value="InterPro"/>
</dbReference>
<dbReference type="Proteomes" id="UP000277212">
    <property type="component" value="Unassembled WGS sequence"/>
</dbReference>
<dbReference type="SUPFAM" id="SSF46785">
    <property type="entry name" value="Winged helix' DNA-binding domain"/>
    <property type="match status" value="1"/>
</dbReference>
<protein>
    <recommendedName>
        <fullName evidence="3">Transmembrane protein</fullName>
    </recommendedName>
</protein>
<gene>
    <name evidence="1" type="ORF">CDV36_004694</name>
</gene>
<dbReference type="Pfam" id="PF03243">
    <property type="entry name" value="MerB"/>
    <property type="match status" value="1"/>
</dbReference>
<dbReference type="OrthoDB" id="4379184at2759"/>
<dbReference type="SUPFAM" id="SSF160387">
    <property type="entry name" value="NosL/MerB-like"/>
    <property type="match status" value="1"/>
</dbReference>
<dbReference type="AlphaFoldDB" id="A0A3M2SDK5"/>
<keyword evidence="2" id="KW-1185">Reference proteome</keyword>
<dbReference type="InterPro" id="IPR053717">
    <property type="entry name" value="MerB_lyase_sf"/>
</dbReference>
<evidence type="ECO:0000313" key="2">
    <source>
        <dbReference type="Proteomes" id="UP000277212"/>
    </source>
</evidence>
<dbReference type="Gene3D" id="3.30.450.410">
    <property type="match status" value="1"/>
</dbReference>
<evidence type="ECO:0000313" key="1">
    <source>
        <dbReference type="EMBL" id="RMJ15646.1"/>
    </source>
</evidence>
<name>A0A3M2SDK5_9HYPO</name>
<reference evidence="1 2" key="1">
    <citation type="submission" date="2017-06" db="EMBL/GenBank/DDBJ databases">
        <title>Comparative genomic analysis of Ambrosia Fusariam Clade fungi.</title>
        <authorList>
            <person name="Stajich J.E."/>
            <person name="Carrillo J."/>
            <person name="Kijimoto T."/>
            <person name="Eskalen A."/>
            <person name="O'Donnell K."/>
            <person name="Kasson M."/>
        </authorList>
    </citation>
    <scope>NUCLEOTIDE SEQUENCE [LARGE SCALE GENOMIC DNA]</scope>
    <source>
        <strain evidence="1">UCR3666</strain>
    </source>
</reference>
<sequence>MDNSSLHEAIISSFLTKQRPPTVSEIATRFQCSEATARQGLQALGEYHGVVLHPHSDEVWVAHPFSAAPTTCIVSSGERKWWGNCAWCSLGVMHLAGGTATLKTRLGAIGDEVTLTVQDGKLLDKDYVIHFPVPMRNAWDNVIYTCSVQLLFRDEAEVDEWCSTRGIPKGDVRPVEQIWDFATEWYGRHADADWTKWSLNDAVEIFRRHNLTGSTWTIGGDSGRF</sequence>
<dbReference type="EMBL" id="NKUJ01000061">
    <property type="protein sequence ID" value="RMJ15646.1"/>
    <property type="molecule type" value="Genomic_DNA"/>
</dbReference>
<evidence type="ECO:0008006" key="3">
    <source>
        <dbReference type="Google" id="ProtNLM"/>
    </source>
</evidence>
<accession>A0A3M2SDK5</accession>
<proteinExistence type="predicted"/>
<organism evidence="1 2">
    <name type="scientific">Fusarium kuroshium</name>
    <dbReference type="NCBI Taxonomy" id="2010991"/>
    <lineage>
        <taxon>Eukaryota</taxon>
        <taxon>Fungi</taxon>
        <taxon>Dikarya</taxon>
        <taxon>Ascomycota</taxon>
        <taxon>Pezizomycotina</taxon>
        <taxon>Sordariomycetes</taxon>
        <taxon>Hypocreomycetidae</taxon>
        <taxon>Hypocreales</taxon>
        <taxon>Nectriaceae</taxon>
        <taxon>Fusarium</taxon>
        <taxon>Fusarium solani species complex</taxon>
    </lineage>
</organism>
<comment type="caution">
    <text evidence="1">The sequence shown here is derived from an EMBL/GenBank/DDBJ whole genome shotgun (WGS) entry which is preliminary data.</text>
</comment>
<dbReference type="InterPro" id="IPR036390">
    <property type="entry name" value="WH_DNA-bd_sf"/>
</dbReference>
<dbReference type="InterPro" id="IPR004927">
    <property type="entry name" value="MerB"/>
</dbReference>